<feature type="transmembrane region" description="Helical" evidence="9">
    <location>
        <begin position="478"/>
        <end position="497"/>
    </location>
</feature>
<keyword evidence="3 7" id="KW-0812">Transmembrane</keyword>
<keyword evidence="7" id="KW-0813">Transport</keyword>
<name>A0A2B4S785_STYPI</name>
<feature type="transmembrane region" description="Helical" evidence="9">
    <location>
        <begin position="133"/>
        <end position="152"/>
    </location>
</feature>
<dbReference type="OrthoDB" id="8904098at2759"/>
<dbReference type="GO" id="GO:0006857">
    <property type="term" value="P:oligopeptide transport"/>
    <property type="evidence" value="ECO:0007669"/>
    <property type="project" value="InterPro"/>
</dbReference>
<feature type="transmembrane region" description="Helical" evidence="9">
    <location>
        <begin position="517"/>
        <end position="537"/>
    </location>
</feature>
<comment type="caution">
    <text evidence="10">The sequence shown here is derived from an EMBL/GenBank/DDBJ whole genome shotgun (WGS) entry which is preliminary data.</text>
</comment>
<evidence type="ECO:0000313" key="11">
    <source>
        <dbReference type="Proteomes" id="UP000225706"/>
    </source>
</evidence>
<evidence type="ECO:0000256" key="1">
    <source>
        <dbReference type="ARBA" id="ARBA00004141"/>
    </source>
</evidence>
<feature type="transmembrane region" description="Helical" evidence="9">
    <location>
        <begin position="235"/>
        <end position="253"/>
    </location>
</feature>
<dbReference type="PROSITE" id="PS01023">
    <property type="entry name" value="PTR2_2"/>
    <property type="match status" value="1"/>
</dbReference>
<evidence type="ECO:0000256" key="7">
    <source>
        <dbReference type="RuleBase" id="RU003755"/>
    </source>
</evidence>
<evidence type="ECO:0000256" key="2">
    <source>
        <dbReference type="ARBA" id="ARBA00005982"/>
    </source>
</evidence>
<feature type="transmembrane region" description="Helical" evidence="9">
    <location>
        <begin position="448"/>
        <end position="466"/>
    </location>
</feature>
<dbReference type="GO" id="GO:0022857">
    <property type="term" value="F:transmembrane transporter activity"/>
    <property type="evidence" value="ECO:0007669"/>
    <property type="project" value="InterPro"/>
</dbReference>
<dbReference type="InterPro" id="IPR018456">
    <property type="entry name" value="PTR2_symporter_CS"/>
</dbReference>
<evidence type="ECO:0000256" key="5">
    <source>
        <dbReference type="ARBA" id="ARBA00022989"/>
    </source>
</evidence>
<dbReference type="PROSITE" id="PS01022">
    <property type="entry name" value="PTR2_1"/>
    <property type="match status" value="1"/>
</dbReference>
<feature type="transmembrane region" description="Helical" evidence="9">
    <location>
        <begin position="390"/>
        <end position="411"/>
    </location>
</feature>
<dbReference type="AlphaFoldDB" id="A0A2B4S785"/>
<feature type="transmembrane region" description="Helical" evidence="9">
    <location>
        <begin position="353"/>
        <end position="378"/>
    </location>
</feature>
<keyword evidence="11" id="KW-1185">Reference proteome</keyword>
<comment type="subcellular location">
    <subcellularLocation>
        <location evidence="1 7">Membrane</location>
        <topology evidence="1 7">Multi-pass membrane protein</topology>
    </subcellularLocation>
</comment>
<gene>
    <name evidence="10" type="primary">slc15a4</name>
    <name evidence="10" type="ORF">AWC38_SpisGene10989</name>
</gene>
<dbReference type="Proteomes" id="UP000225706">
    <property type="component" value="Unassembled WGS sequence"/>
</dbReference>
<feature type="region of interest" description="Disordered" evidence="8">
    <location>
        <begin position="1"/>
        <end position="35"/>
    </location>
</feature>
<dbReference type="PANTHER" id="PTHR11654">
    <property type="entry name" value="OLIGOPEPTIDE TRANSPORTER-RELATED"/>
    <property type="match status" value="1"/>
</dbReference>
<evidence type="ECO:0000256" key="4">
    <source>
        <dbReference type="ARBA" id="ARBA00022856"/>
    </source>
</evidence>
<dbReference type="InterPro" id="IPR036259">
    <property type="entry name" value="MFS_trans_sf"/>
</dbReference>
<evidence type="ECO:0000256" key="6">
    <source>
        <dbReference type="ARBA" id="ARBA00023136"/>
    </source>
</evidence>
<keyword evidence="6 9" id="KW-0472">Membrane</keyword>
<organism evidence="10 11">
    <name type="scientific">Stylophora pistillata</name>
    <name type="common">Smooth cauliflower coral</name>
    <dbReference type="NCBI Taxonomy" id="50429"/>
    <lineage>
        <taxon>Eukaryota</taxon>
        <taxon>Metazoa</taxon>
        <taxon>Cnidaria</taxon>
        <taxon>Anthozoa</taxon>
        <taxon>Hexacorallia</taxon>
        <taxon>Scleractinia</taxon>
        <taxon>Astrocoeniina</taxon>
        <taxon>Pocilloporidae</taxon>
        <taxon>Stylophora</taxon>
    </lineage>
</organism>
<keyword evidence="4" id="KW-0571">Peptide transport</keyword>
<accession>A0A2B4S785</accession>
<sequence>MSAAKKGNETSPLIPKKPVAQPYSPGGETATNSSGLSSALSQRQRILNAFCILVTEFCERLTFYGTSANLLLFCSNVLKLGSPWPSTITLLFQAVLRKVVGKAEATTPKGTCFLTPLLGGWLADSYLGQFNTIYGSSLLYFVGVLLLAAVSITNDTLKTVFANSARVVYFIIALVLITFGAGGIKANVSPFGADQVKQDGPRAVQSFFNYFYWFINIGALLAFTVVVGVQQADIFSGYAIVVGTMFLVIIVFITRRNKYLVRPPGGSQLTETAKIIHNAIKNRNQNTGGWMDGAKVRFGGKFDDAQVEDVKAVLRLIPVFITFIFYFAAYSQISTSVLVQGTFMKLKFVDFSIPAASLSLVDIVIILVLVPLMNHAIYPFVKRTGIKLTYFHRIGVGYMLMAASMLVAGLIEIKRRTVWQHGAICTQIVLGESHNASCFSIFWQTPQFLLIGCSEVLATITGLEFAYSQAPEYLKGVIMALFLAASGIGSYVANLLVAVVNNNWYPAKDPNQGHMEYFFFMIAGLMTLNFLLFLYIASSYKYRESSPQSKDTEDDGSCIL</sequence>
<feature type="transmembrane region" description="Helical" evidence="9">
    <location>
        <begin position="312"/>
        <end position="333"/>
    </location>
</feature>
<evidence type="ECO:0000313" key="10">
    <source>
        <dbReference type="EMBL" id="PFX24418.1"/>
    </source>
</evidence>
<keyword evidence="4" id="KW-0653">Protein transport</keyword>
<protein>
    <submittedName>
        <fullName evidence="10">Solute carrier family 15 member 4</fullName>
    </submittedName>
</protein>
<evidence type="ECO:0000256" key="3">
    <source>
        <dbReference type="ARBA" id="ARBA00022692"/>
    </source>
</evidence>
<feature type="transmembrane region" description="Helical" evidence="9">
    <location>
        <begin position="167"/>
        <end position="186"/>
    </location>
</feature>
<keyword evidence="5 9" id="KW-1133">Transmembrane helix</keyword>
<evidence type="ECO:0000256" key="8">
    <source>
        <dbReference type="SAM" id="MobiDB-lite"/>
    </source>
</evidence>
<dbReference type="InterPro" id="IPR000109">
    <property type="entry name" value="POT_fam"/>
</dbReference>
<dbReference type="GO" id="GO:0016020">
    <property type="term" value="C:membrane"/>
    <property type="evidence" value="ECO:0007669"/>
    <property type="project" value="UniProtKB-SubCell"/>
</dbReference>
<feature type="transmembrane region" description="Helical" evidence="9">
    <location>
        <begin position="207"/>
        <end position="229"/>
    </location>
</feature>
<proteinExistence type="inferred from homology"/>
<dbReference type="Gene3D" id="1.20.1250.20">
    <property type="entry name" value="MFS general substrate transporter like domains"/>
    <property type="match status" value="1"/>
</dbReference>
<evidence type="ECO:0000256" key="9">
    <source>
        <dbReference type="SAM" id="Phobius"/>
    </source>
</evidence>
<dbReference type="SUPFAM" id="SSF103473">
    <property type="entry name" value="MFS general substrate transporter"/>
    <property type="match status" value="1"/>
</dbReference>
<dbReference type="EMBL" id="LSMT01000177">
    <property type="protein sequence ID" value="PFX24418.1"/>
    <property type="molecule type" value="Genomic_DNA"/>
</dbReference>
<reference evidence="11" key="1">
    <citation type="journal article" date="2017" name="bioRxiv">
        <title>Comparative analysis of the genomes of Stylophora pistillata and Acropora digitifera provides evidence for extensive differences between species of corals.</title>
        <authorList>
            <person name="Voolstra C.R."/>
            <person name="Li Y."/>
            <person name="Liew Y.J."/>
            <person name="Baumgarten S."/>
            <person name="Zoccola D."/>
            <person name="Flot J.-F."/>
            <person name="Tambutte S."/>
            <person name="Allemand D."/>
            <person name="Aranda M."/>
        </authorList>
    </citation>
    <scope>NUCLEOTIDE SEQUENCE [LARGE SCALE GENOMIC DNA]</scope>
</reference>
<comment type="similarity">
    <text evidence="2 7">Belongs to the major facilitator superfamily. Proton-dependent oligopeptide transporter (POT/PTR) (TC 2.A.17) family.</text>
</comment>
<dbReference type="Pfam" id="PF00854">
    <property type="entry name" value="PTR2"/>
    <property type="match status" value="1"/>
</dbReference>